<proteinExistence type="predicted"/>
<evidence type="ECO:0000313" key="2">
    <source>
        <dbReference type="EMBL" id="KFI65577.1"/>
    </source>
</evidence>
<reference evidence="2 3" key="1">
    <citation type="submission" date="2014-03" db="EMBL/GenBank/DDBJ databases">
        <title>Genomics of Bifidobacteria.</title>
        <authorList>
            <person name="Ventura M."/>
            <person name="Milani C."/>
            <person name="Lugli G.A."/>
        </authorList>
    </citation>
    <scope>NUCLEOTIDE SEQUENCE [LARGE SCALE GENOMIC DNA]</scope>
    <source>
        <strain evidence="2 3">LMG 10738</strain>
    </source>
</reference>
<comment type="caution">
    <text evidence="2">The sequence shown here is derived from an EMBL/GenBank/DDBJ whole genome shotgun (WGS) entry which is preliminary data.</text>
</comment>
<dbReference type="PROSITE" id="PS51257">
    <property type="entry name" value="PROKAR_LIPOPROTEIN"/>
    <property type="match status" value="1"/>
</dbReference>
<name>A0A087B3H7_9BIFI</name>
<organism evidence="2 3">
    <name type="scientific">Bifidobacterium cuniculi</name>
    <dbReference type="NCBI Taxonomy" id="1688"/>
    <lineage>
        <taxon>Bacteria</taxon>
        <taxon>Bacillati</taxon>
        <taxon>Actinomycetota</taxon>
        <taxon>Actinomycetes</taxon>
        <taxon>Bifidobacteriales</taxon>
        <taxon>Bifidobacteriaceae</taxon>
        <taxon>Bifidobacterium</taxon>
    </lineage>
</organism>
<protein>
    <recommendedName>
        <fullName evidence="4">Lipoprotein</fullName>
    </recommendedName>
</protein>
<evidence type="ECO:0000256" key="1">
    <source>
        <dbReference type="SAM" id="SignalP"/>
    </source>
</evidence>
<keyword evidence="3" id="KW-1185">Reference proteome</keyword>
<evidence type="ECO:0000313" key="3">
    <source>
        <dbReference type="Proteomes" id="UP000029067"/>
    </source>
</evidence>
<gene>
    <name evidence="2" type="ORF">BCUN_0070</name>
</gene>
<feature type="signal peptide" evidence="1">
    <location>
        <begin position="1"/>
        <end position="28"/>
    </location>
</feature>
<sequence>MPRRGKTAVVMALLLFLVAGGCGGCTHASDTPTQRWSTSAITGNGDFNAVTPDMLKTYVMSDESPIHDKLGTFLGMGTVTGKGTIPLNGAARNPDGLRYGVTLLCDGSRDVPYRVSVQQDGKTRSIGYTEGCQTQDGALTLSLGEDLFPHATELLIESEPDGRVMAVVFELHADKQ</sequence>
<accession>A0A087B3H7</accession>
<dbReference type="EMBL" id="JGYV01000001">
    <property type="protein sequence ID" value="KFI65577.1"/>
    <property type="molecule type" value="Genomic_DNA"/>
</dbReference>
<feature type="chain" id="PRO_5001818779" description="Lipoprotein" evidence="1">
    <location>
        <begin position="29"/>
        <end position="176"/>
    </location>
</feature>
<dbReference type="AlphaFoldDB" id="A0A087B3H7"/>
<dbReference type="STRING" id="1688.BCUN_0070"/>
<dbReference type="Proteomes" id="UP000029067">
    <property type="component" value="Unassembled WGS sequence"/>
</dbReference>
<keyword evidence="1" id="KW-0732">Signal</keyword>
<evidence type="ECO:0008006" key="4">
    <source>
        <dbReference type="Google" id="ProtNLM"/>
    </source>
</evidence>